<dbReference type="AlphaFoldDB" id="A0A4T0SRV0"/>
<dbReference type="GO" id="GO:0000329">
    <property type="term" value="C:fungal-type vacuole membrane"/>
    <property type="evidence" value="ECO:0007669"/>
    <property type="project" value="TreeGrafter"/>
</dbReference>
<comment type="caution">
    <text evidence="8">The sequence shown here is derived from an EMBL/GenBank/DDBJ whole genome shotgun (WGS) entry which is preliminary data.</text>
</comment>
<feature type="transmembrane region" description="Helical" evidence="7">
    <location>
        <begin position="341"/>
        <end position="361"/>
    </location>
</feature>
<dbReference type="PANTHER" id="PTHR10332:SF88">
    <property type="entry name" value="EQUILIBRATIVE NUCLEOSIDE TRANSPORTER 1, ISOFORM A"/>
    <property type="match status" value="1"/>
</dbReference>
<dbReference type="GO" id="GO:0034257">
    <property type="term" value="F:nicotinamide riboside transmembrane transporter activity"/>
    <property type="evidence" value="ECO:0007669"/>
    <property type="project" value="TreeGrafter"/>
</dbReference>
<evidence type="ECO:0008006" key="12">
    <source>
        <dbReference type="Google" id="ProtNLM"/>
    </source>
</evidence>
<evidence type="ECO:0000313" key="10">
    <source>
        <dbReference type="Proteomes" id="UP000309601"/>
    </source>
</evidence>
<feature type="transmembrane region" description="Helical" evidence="7">
    <location>
        <begin position="102"/>
        <end position="121"/>
    </location>
</feature>
<dbReference type="EMBL" id="SPRC01000017">
    <property type="protein sequence ID" value="TIB80309.1"/>
    <property type="molecule type" value="Genomic_DNA"/>
</dbReference>
<evidence type="ECO:0000256" key="1">
    <source>
        <dbReference type="ARBA" id="ARBA00004141"/>
    </source>
</evidence>
<feature type="transmembrane region" description="Helical" evidence="7">
    <location>
        <begin position="127"/>
        <end position="146"/>
    </location>
</feature>
<feature type="transmembrane region" description="Helical" evidence="7">
    <location>
        <begin position="199"/>
        <end position="221"/>
    </location>
</feature>
<name>A0A4T0SRV0_9BASI</name>
<evidence type="ECO:0000256" key="3">
    <source>
        <dbReference type="ARBA" id="ARBA00022448"/>
    </source>
</evidence>
<dbReference type="GO" id="GO:0005886">
    <property type="term" value="C:plasma membrane"/>
    <property type="evidence" value="ECO:0007669"/>
    <property type="project" value="TreeGrafter"/>
</dbReference>
<dbReference type="PANTHER" id="PTHR10332">
    <property type="entry name" value="EQUILIBRATIVE NUCLEOSIDE TRANSPORTER"/>
    <property type="match status" value="1"/>
</dbReference>
<keyword evidence="4 7" id="KW-0812">Transmembrane</keyword>
<evidence type="ECO:0000256" key="4">
    <source>
        <dbReference type="ARBA" id="ARBA00022692"/>
    </source>
</evidence>
<dbReference type="PIRSF" id="PIRSF016379">
    <property type="entry name" value="ENT"/>
    <property type="match status" value="1"/>
</dbReference>
<evidence type="ECO:0000256" key="6">
    <source>
        <dbReference type="ARBA" id="ARBA00023136"/>
    </source>
</evidence>
<dbReference type="Pfam" id="PF01733">
    <property type="entry name" value="Nucleoside_tran"/>
    <property type="match status" value="1"/>
</dbReference>
<comment type="subcellular location">
    <subcellularLocation>
        <location evidence="1">Membrane</location>
        <topology evidence="1">Multi-pass membrane protein</topology>
    </subcellularLocation>
</comment>
<evidence type="ECO:0000313" key="9">
    <source>
        <dbReference type="EMBL" id="TIC65541.1"/>
    </source>
</evidence>
<evidence type="ECO:0000313" key="8">
    <source>
        <dbReference type="EMBL" id="TIB80309.1"/>
    </source>
</evidence>
<accession>A0A4T0SRV0</accession>
<dbReference type="InterPro" id="IPR002259">
    <property type="entry name" value="Eqnu_transpt"/>
</dbReference>
<evidence type="ECO:0000256" key="5">
    <source>
        <dbReference type="ARBA" id="ARBA00022989"/>
    </source>
</evidence>
<dbReference type="GO" id="GO:0015205">
    <property type="term" value="F:nucleobase transmembrane transporter activity"/>
    <property type="evidence" value="ECO:0007669"/>
    <property type="project" value="TreeGrafter"/>
</dbReference>
<protein>
    <recommendedName>
        <fullName evidence="12">Nucleoside transporter</fullName>
    </recommendedName>
</protein>
<reference evidence="10 11" key="1">
    <citation type="submission" date="2019-03" db="EMBL/GenBank/DDBJ databases">
        <title>Sequencing 25 genomes of Wallemia mellicola.</title>
        <authorList>
            <person name="Gostincar C."/>
        </authorList>
    </citation>
    <scope>NUCLEOTIDE SEQUENCE [LARGE SCALE GENOMIC DNA]</scope>
    <source>
        <strain evidence="9 10">EXF-1274</strain>
        <strain evidence="8 11">EXF-6152</strain>
    </source>
</reference>
<feature type="transmembrane region" description="Helical" evidence="7">
    <location>
        <begin position="37"/>
        <end position="58"/>
    </location>
</feature>
<proteinExistence type="inferred from homology"/>
<keyword evidence="6 7" id="KW-0472">Membrane</keyword>
<dbReference type="Proteomes" id="UP000310685">
    <property type="component" value="Unassembled WGS sequence"/>
</dbReference>
<keyword evidence="3" id="KW-0813">Transport</keyword>
<feature type="transmembrane region" description="Helical" evidence="7">
    <location>
        <begin position="166"/>
        <end position="187"/>
    </location>
</feature>
<gene>
    <name evidence="9" type="ORF">E3Q02_02155</name>
    <name evidence="8" type="ORF">E3Q22_02003</name>
</gene>
<feature type="transmembrane region" description="Helical" evidence="7">
    <location>
        <begin position="428"/>
        <end position="450"/>
    </location>
</feature>
<feature type="transmembrane region" description="Helical" evidence="7">
    <location>
        <begin position="70"/>
        <end position="90"/>
    </location>
</feature>
<evidence type="ECO:0000256" key="7">
    <source>
        <dbReference type="SAM" id="Phobius"/>
    </source>
</evidence>
<organism evidence="8 11">
    <name type="scientific">Wallemia mellicola</name>
    <dbReference type="NCBI Taxonomy" id="1708541"/>
    <lineage>
        <taxon>Eukaryota</taxon>
        <taxon>Fungi</taxon>
        <taxon>Dikarya</taxon>
        <taxon>Basidiomycota</taxon>
        <taxon>Wallemiomycotina</taxon>
        <taxon>Wallemiomycetes</taxon>
        <taxon>Wallemiales</taxon>
        <taxon>Wallemiaceae</taxon>
        <taxon>Wallemia</taxon>
    </lineage>
</organism>
<sequence length="454" mass="49368">MDTLSRFLQRFKYQSLDNQKDNDEEVDTSEKLTLATFFALGISMLLPWNALILALPFFDDAIPYDFFPSSLSAAFTIPNFLTLAFATLTHPGSDVDSRVKRSLMLMTIPLASLGFLAYISGTFKPEFLYICVLICATCTAVGSAYLQSAGTAIASLYGPSHLKAIFTGQGLVAVLVSVFQLLLQIFSSGTQEDVAAANAIAILSSYAISTLILIVSAGIFYKLSKTATFIEITSNNKLKTPSLHPIELMKQVNSRVWEYGSAVMVDFAVTLAVFPTITVLVRSSDPIESQPLLLHSVYFPLVHFLAFNLADLAGRALPSVELPKRFKSATIKTIHPTSSKVLIGMSASRLIFIPLFLASNIPNTAPSFLKHDSIFFLLIAFFGLSNGYIATNVFTAGTNEQYNVKLNEPLSIPGEEEHNAKDIGASVLVFYLTGGLSIGSILSFVVPTFLRTIS</sequence>
<feature type="transmembrane region" description="Helical" evidence="7">
    <location>
        <begin position="373"/>
        <end position="395"/>
    </location>
</feature>
<dbReference type="EMBL" id="SPRW01000020">
    <property type="protein sequence ID" value="TIC65541.1"/>
    <property type="molecule type" value="Genomic_DNA"/>
</dbReference>
<dbReference type="Proteomes" id="UP000309601">
    <property type="component" value="Unassembled WGS sequence"/>
</dbReference>
<comment type="similarity">
    <text evidence="2">Belongs to the SLC29A/ENT transporter (TC 2.A.57) family.</text>
</comment>
<evidence type="ECO:0000313" key="11">
    <source>
        <dbReference type="Proteomes" id="UP000310685"/>
    </source>
</evidence>
<evidence type="ECO:0000256" key="2">
    <source>
        <dbReference type="ARBA" id="ARBA00007965"/>
    </source>
</evidence>
<feature type="transmembrane region" description="Helical" evidence="7">
    <location>
        <begin position="256"/>
        <end position="277"/>
    </location>
</feature>
<keyword evidence="5 7" id="KW-1133">Transmembrane helix</keyword>